<proteinExistence type="predicted"/>
<keyword evidence="1" id="KW-0812">Transmembrane</keyword>
<gene>
    <name evidence="2" type="ORF">HME9302_02535</name>
</gene>
<dbReference type="EMBL" id="QBKA01000002">
    <property type="protein sequence ID" value="RDC61314.1"/>
    <property type="molecule type" value="Genomic_DNA"/>
</dbReference>
<dbReference type="Proteomes" id="UP000253727">
    <property type="component" value="Unassembled WGS sequence"/>
</dbReference>
<protein>
    <recommendedName>
        <fullName evidence="4">GlsB/YeaQ/YmgE family stress response membrane protein</fullName>
    </recommendedName>
</protein>
<feature type="transmembrane region" description="Helical" evidence="1">
    <location>
        <begin position="6"/>
        <end position="22"/>
    </location>
</feature>
<accession>A0A369Q9D0</accession>
<keyword evidence="3" id="KW-1185">Reference proteome</keyword>
<dbReference type="RefSeq" id="WP_115367293.1">
    <property type="nucleotide sequence ID" value="NZ_QBKA01000002.1"/>
</dbReference>
<dbReference type="OrthoDB" id="964123at2"/>
<name>A0A369Q9D0_9SPHN</name>
<keyword evidence="1" id="KW-1133">Transmembrane helix</keyword>
<sequence>MGLIVLTLIGAIFGWLLSIVAEQQQNREILLNMAVGAAGAVVGGFLVQGALVFFNLSGLALLISMLAAVGALALFQAMRDRLPI</sequence>
<evidence type="ECO:0008006" key="4">
    <source>
        <dbReference type="Google" id="ProtNLM"/>
    </source>
</evidence>
<organism evidence="2 3">
    <name type="scientific">Alteripontixanthobacter maritimus</name>
    <dbReference type="NCBI Taxonomy" id="2161824"/>
    <lineage>
        <taxon>Bacteria</taxon>
        <taxon>Pseudomonadati</taxon>
        <taxon>Pseudomonadota</taxon>
        <taxon>Alphaproteobacteria</taxon>
        <taxon>Sphingomonadales</taxon>
        <taxon>Erythrobacteraceae</taxon>
        <taxon>Alteripontixanthobacter</taxon>
    </lineage>
</organism>
<evidence type="ECO:0000313" key="2">
    <source>
        <dbReference type="EMBL" id="RDC61314.1"/>
    </source>
</evidence>
<feature type="transmembrane region" description="Helical" evidence="1">
    <location>
        <begin position="53"/>
        <end position="75"/>
    </location>
</feature>
<dbReference type="AlphaFoldDB" id="A0A369Q9D0"/>
<evidence type="ECO:0000313" key="3">
    <source>
        <dbReference type="Proteomes" id="UP000253727"/>
    </source>
</evidence>
<evidence type="ECO:0000256" key="1">
    <source>
        <dbReference type="SAM" id="Phobius"/>
    </source>
</evidence>
<comment type="caution">
    <text evidence="2">The sequence shown here is derived from an EMBL/GenBank/DDBJ whole genome shotgun (WGS) entry which is preliminary data.</text>
</comment>
<reference evidence="2 3" key="1">
    <citation type="submission" date="2018-04" db="EMBL/GenBank/DDBJ databases">
        <title>Altererythrobacter sp. HME9302 genome sequencing and assembly.</title>
        <authorList>
            <person name="Kang H."/>
            <person name="Kim H."/>
            <person name="Joh K."/>
        </authorList>
    </citation>
    <scope>NUCLEOTIDE SEQUENCE [LARGE SCALE GENOMIC DNA]</scope>
    <source>
        <strain evidence="2 3">HME9302</strain>
    </source>
</reference>
<keyword evidence="1" id="KW-0472">Membrane</keyword>
<feature type="transmembrane region" description="Helical" evidence="1">
    <location>
        <begin position="29"/>
        <end position="47"/>
    </location>
</feature>